<sequence>MGLEAVSGGGVRSLLDAGSPVRPHYEDLAEKLLSLEGVRSLVVTSPQAGAGRTSVCVGLAGAVAGMGRRAAIVDCNLGDPQLHRVLGEPNFVGLTSGLEGDKPLEHYGHEVAPGLLVVPTGLVPPDPASRLEDEGLVGAVRSLEEGRDLVVIDGPVAGGVLASPNLSGGFDGLLLVVHASRTPKSLARETTDDLLEAGTNLLGVVLNGCS</sequence>
<dbReference type="EMBL" id="CADCVH010000001">
    <property type="protein sequence ID" value="CAA9442440.1"/>
    <property type="molecule type" value="Genomic_DNA"/>
</dbReference>
<name>A0A6J4QNP0_9ACTN</name>
<evidence type="ECO:0008006" key="4">
    <source>
        <dbReference type="Google" id="ProtNLM"/>
    </source>
</evidence>
<evidence type="ECO:0000256" key="1">
    <source>
        <dbReference type="ARBA" id="ARBA00022741"/>
    </source>
</evidence>
<evidence type="ECO:0000256" key="2">
    <source>
        <dbReference type="ARBA" id="ARBA00022840"/>
    </source>
</evidence>
<dbReference type="InterPro" id="IPR005702">
    <property type="entry name" value="Wzc-like_C"/>
</dbReference>
<dbReference type="Gene3D" id="3.40.50.300">
    <property type="entry name" value="P-loop containing nucleotide triphosphate hydrolases"/>
    <property type="match status" value="1"/>
</dbReference>
<dbReference type="PANTHER" id="PTHR32309:SF31">
    <property type="entry name" value="CAPSULAR EXOPOLYSACCHARIDE FAMILY"/>
    <property type="match status" value="1"/>
</dbReference>
<dbReference type="InterPro" id="IPR027417">
    <property type="entry name" value="P-loop_NTPase"/>
</dbReference>
<accession>A0A6J4QNP0</accession>
<organism evidence="3">
    <name type="scientific">uncultured Rubrobacteraceae bacterium</name>
    <dbReference type="NCBI Taxonomy" id="349277"/>
    <lineage>
        <taxon>Bacteria</taxon>
        <taxon>Bacillati</taxon>
        <taxon>Actinomycetota</taxon>
        <taxon>Rubrobacteria</taxon>
        <taxon>Rubrobacterales</taxon>
        <taxon>Rubrobacteraceae</taxon>
        <taxon>environmental samples</taxon>
    </lineage>
</organism>
<gene>
    <name evidence="3" type="ORF">AVDCRST_MAG02-192</name>
</gene>
<dbReference type="CDD" id="cd05387">
    <property type="entry name" value="BY-kinase"/>
    <property type="match status" value="1"/>
</dbReference>
<dbReference type="InterPro" id="IPR050445">
    <property type="entry name" value="Bact_polysacc_biosynth/exp"/>
</dbReference>
<reference evidence="3" key="1">
    <citation type="submission" date="2020-02" db="EMBL/GenBank/DDBJ databases">
        <authorList>
            <person name="Meier V. D."/>
        </authorList>
    </citation>
    <scope>NUCLEOTIDE SEQUENCE</scope>
    <source>
        <strain evidence="3">AVDCRST_MAG02</strain>
    </source>
</reference>
<proteinExistence type="predicted"/>
<dbReference type="SUPFAM" id="SSF52540">
    <property type="entry name" value="P-loop containing nucleoside triphosphate hydrolases"/>
    <property type="match status" value="1"/>
</dbReference>
<protein>
    <recommendedName>
        <fullName evidence="4">CobQ/CobB/MinD/ParA nucleotide binding domain-containing protein</fullName>
    </recommendedName>
</protein>
<keyword evidence="1" id="KW-0547">Nucleotide-binding</keyword>
<keyword evidence="2" id="KW-0067">ATP-binding</keyword>
<evidence type="ECO:0000313" key="3">
    <source>
        <dbReference type="EMBL" id="CAA9442440.1"/>
    </source>
</evidence>
<dbReference type="PANTHER" id="PTHR32309">
    <property type="entry name" value="TYROSINE-PROTEIN KINASE"/>
    <property type="match status" value="1"/>
</dbReference>
<dbReference type="AlphaFoldDB" id="A0A6J4QNP0"/>